<organism evidence="2 3">
    <name type="scientific">Stentor coeruleus</name>
    <dbReference type="NCBI Taxonomy" id="5963"/>
    <lineage>
        <taxon>Eukaryota</taxon>
        <taxon>Sar</taxon>
        <taxon>Alveolata</taxon>
        <taxon>Ciliophora</taxon>
        <taxon>Postciliodesmatophora</taxon>
        <taxon>Heterotrichea</taxon>
        <taxon>Heterotrichida</taxon>
        <taxon>Stentoridae</taxon>
        <taxon>Stentor</taxon>
    </lineage>
</organism>
<evidence type="ECO:0000313" key="3">
    <source>
        <dbReference type="Proteomes" id="UP000187209"/>
    </source>
</evidence>
<reference evidence="2 3" key="1">
    <citation type="submission" date="2016-11" db="EMBL/GenBank/DDBJ databases">
        <title>The macronuclear genome of Stentor coeruleus: a giant cell with tiny introns.</title>
        <authorList>
            <person name="Slabodnick M."/>
            <person name="Ruby J.G."/>
            <person name="Reiff S.B."/>
            <person name="Swart E.C."/>
            <person name="Gosai S."/>
            <person name="Prabakaran S."/>
            <person name="Witkowska E."/>
            <person name="Larue G.E."/>
            <person name="Fisher S."/>
            <person name="Freeman R.M."/>
            <person name="Gunawardena J."/>
            <person name="Chu W."/>
            <person name="Stover N.A."/>
            <person name="Gregory B.D."/>
            <person name="Nowacki M."/>
            <person name="Derisi J."/>
            <person name="Roy S.W."/>
            <person name="Marshall W.F."/>
            <person name="Sood P."/>
        </authorList>
    </citation>
    <scope>NUCLEOTIDE SEQUENCE [LARGE SCALE GENOMIC DNA]</scope>
    <source>
        <strain evidence="2">WM001</strain>
    </source>
</reference>
<feature type="compositionally biased region" description="Basic residues" evidence="1">
    <location>
        <begin position="113"/>
        <end position="126"/>
    </location>
</feature>
<proteinExistence type="predicted"/>
<evidence type="ECO:0000256" key="1">
    <source>
        <dbReference type="SAM" id="MobiDB-lite"/>
    </source>
</evidence>
<accession>A0A1R2BRU7</accession>
<sequence>MKLQSNSYASLYSSKLEKNKVNPKTQYEQIASIFSNPPNTKLDLKCFTIQVKIPSAPFEKKKLLLSEKKVKGSEREISGYPTVCESEKETNNIPERIKKIRSSFSTTVNPSTSKKKLEKRRNKKHLLSGTLSSEKYQNYHPSSKQPCPILKKQKKTSNSLLPFFQHQYTTSDTQISTFNIQDDSNSILFESTNENPLFIKFSHSRTSSDYSQSKSNLKDTPLSANTKNLNEKLSNNSAKKVTIIEDLKNKDIKKSSNLIKKHITKFSTQSISFYDTNDVKSSDSENCPENKDWITLESIVNHGKTSDFVKIFEKNYNIVNEAFKSKYLLGLVTKDNADKEKKIGKITESETDSTLGSGNYKRKSLGKKSIPKFNLMMIKKNKGRKQEIGDFYDLDEDFDEDFDDYLSGSESC</sequence>
<dbReference type="AlphaFoldDB" id="A0A1R2BRU7"/>
<evidence type="ECO:0000313" key="2">
    <source>
        <dbReference type="EMBL" id="OMJ79484.1"/>
    </source>
</evidence>
<feature type="region of interest" description="Disordered" evidence="1">
    <location>
        <begin position="207"/>
        <end position="228"/>
    </location>
</feature>
<keyword evidence="3" id="KW-1185">Reference proteome</keyword>
<dbReference type="EMBL" id="MPUH01000469">
    <property type="protein sequence ID" value="OMJ79484.1"/>
    <property type="molecule type" value="Genomic_DNA"/>
</dbReference>
<protein>
    <submittedName>
        <fullName evidence="2">Uncharacterized protein</fullName>
    </submittedName>
</protein>
<feature type="region of interest" description="Disordered" evidence="1">
    <location>
        <begin position="104"/>
        <end position="131"/>
    </location>
</feature>
<comment type="caution">
    <text evidence="2">The sequence shown here is derived from an EMBL/GenBank/DDBJ whole genome shotgun (WGS) entry which is preliminary data.</text>
</comment>
<gene>
    <name evidence="2" type="ORF">SteCoe_20493</name>
</gene>
<name>A0A1R2BRU7_9CILI</name>
<dbReference type="Proteomes" id="UP000187209">
    <property type="component" value="Unassembled WGS sequence"/>
</dbReference>